<keyword evidence="2" id="KW-1185">Reference proteome</keyword>
<dbReference type="EMBL" id="MNAD01000635">
    <property type="protein sequence ID" value="OJT11440.1"/>
    <property type="molecule type" value="Genomic_DNA"/>
</dbReference>
<dbReference type="AlphaFoldDB" id="A0A1M2VVA3"/>
<evidence type="ECO:0000313" key="1">
    <source>
        <dbReference type="EMBL" id="OJT11440.1"/>
    </source>
</evidence>
<comment type="caution">
    <text evidence="1">The sequence shown here is derived from an EMBL/GenBank/DDBJ whole genome shotgun (WGS) entry which is preliminary data.</text>
</comment>
<sequence>MARLSNPASNLNRRRTTARAETFTNAASPSLTLFLSAADVEFIQNAMTARESPADATPAYINTVPTYNQPVLIQYRADIWIPGVVTRHFYNQQYACLATEVEFCAADGSRTRTGFLERDIRPAA</sequence>
<accession>A0A1M2VVA3</accession>
<evidence type="ECO:0000313" key="2">
    <source>
        <dbReference type="Proteomes" id="UP000184267"/>
    </source>
</evidence>
<organism evidence="1 2">
    <name type="scientific">Trametes pubescens</name>
    <name type="common">White-rot fungus</name>
    <dbReference type="NCBI Taxonomy" id="154538"/>
    <lineage>
        <taxon>Eukaryota</taxon>
        <taxon>Fungi</taxon>
        <taxon>Dikarya</taxon>
        <taxon>Basidiomycota</taxon>
        <taxon>Agaricomycotina</taxon>
        <taxon>Agaricomycetes</taxon>
        <taxon>Polyporales</taxon>
        <taxon>Polyporaceae</taxon>
        <taxon>Trametes</taxon>
    </lineage>
</organism>
<dbReference type="OMA" id="RADIWIP"/>
<proteinExistence type="predicted"/>
<protein>
    <submittedName>
        <fullName evidence="1">Uncharacterized protein</fullName>
    </submittedName>
</protein>
<dbReference type="Proteomes" id="UP000184267">
    <property type="component" value="Unassembled WGS sequence"/>
</dbReference>
<gene>
    <name evidence="1" type="ORF">TRAPUB_11992</name>
</gene>
<name>A0A1M2VVA3_TRAPU</name>
<reference evidence="1 2" key="1">
    <citation type="submission" date="2016-10" db="EMBL/GenBank/DDBJ databases">
        <title>Genome sequence of the basidiomycete white-rot fungus Trametes pubescens.</title>
        <authorList>
            <person name="Makela M.R."/>
            <person name="Granchi Z."/>
            <person name="Peng M."/>
            <person name="De Vries R.P."/>
            <person name="Grigoriev I."/>
            <person name="Riley R."/>
            <person name="Hilden K."/>
        </authorList>
    </citation>
    <scope>NUCLEOTIDE SEQUENCE [LARGE SCALE GENOMIC DNA]</scope>
    <source>
        <strain evidence="1 2">FBCC735</strain>
    </source>
</reference>
<dbReference type="OrthoDB" id="2748311at2759"/>